<evidence type="ECO:0000256" key="11">
    <source>
        <dbReference type="HAMAP-Rule" id="MF_01025"/>
    </source>
</evidence>
<evidence type="ECO:0000256" key="1">
    <source>
        <dbReference type="ARBA" id="ARBA00004689"/>
    </source>
</evidence>
<feature type="binding site" evidence="11">
    <location>
        <position position="15"/>
    </location>
    <ligand>
        <name>Mn(2+)</name>
        <dbReference type="ChEBI" id="CHEBI:29035"/>
    </ligand>
</feature>
<keyword evidence="13" id="KW-0012">Acyltransferase</keyword>
<dbReference type="GO" id="GO:0003852">
    <property type="term" value="F:2-isopropylmalate synthase activity"/>
    <property type="evidence" value="ECO:0007669"/>
    <property type="project" value="UniProtKB-UniRule"/>
</dbReference>
<comment type="similarity">
    <text evidence="2 11">Belongs to the alpha-IPM synthase/homocitrate synthase family. LeuA type 1 subfamily.</text>
</comment>
<evidence type="ECO:0000256" key="5">
    <source>
        <dbReference type="ARBA" id="ARBA00022430"/>
    </source>
</evidence>
<reference evidence="14" key="1">
    <citation type="submission" date="2018-11" db="EMBL/GenBank/DDBJ databases">
        <title>Chitinophaga lutea sp.nov., isolate from arsenic contaminated soil.</title>
        <authorList>
            <person name="Zong Y."/>
        </authorList>
    </citation>
    <scope>NUCLEOTIDE SEQUENCE [LARGE SCALE GENOMIC DNA]</scope>
    <source>
        <strain evidence="14">YLT18</strain>
    </source>
</reference>
<dbReference type="Pfam" id="PF22617">
    <property type="entry name" value="HCS_D2"/>
    <property type="match status" value="1"/>
</dbReference>
<gene>
    <name evidence="11" type="primary">leuA</name>
    <name evidence="13" type="ORF">EG028_04090</name>
</gene>
<comment type="cofactor">
    <cofactor evidence="11">
        <name>Mn(2+)</name>
        <dbReference type="ChEBI" id="CHEBI:29035"/>
    </cofactor>
</comment>
<accession>A0A3N4MG13</accession>
<dbReference type="NCBIfam" id="TIGR00973">
    <property type="entry name" value="leuA_bact"/>
    <property type="match status" value="1"/>
</dbReference>
<dbReference type="UniPathway" id="UPA00048">
    <property type="reaction ID" value="UER00070"/>
</dbReference>
<keyword evidence="14" id="KW-1185">Reference proteome</keyword>
<dbReference type="GO" id="GO:0009098">
    <property type="term" value="P:L-leucine biosynthetic process"/>
    <property type="evidence" value="ECO:0007669"/>
    <property type="project" value="UniProtKB-UniRule"/>
</dbReference>
<dbReference type="Pfam" id="PF08502">
    <property type="entry name" value="LeuA_dimer"/>
    <property type="match status" value="1"/>
</dbReference>
<feature type="binding site" evidence="11">
    <location>
        <position position="205"/>
    </location>
    <ligand>
        <name>Mn(2+)</name>
        <dbReference type="ChEBI" id="CHEBI:29035"/>
    </ligand>
</feature>
<protein>
    <recommendedName>
        <fullName evidence="4 11">2-isopropylmalate synthase</fullName>
        <ecNumber evidence="3 11">2.3.3.13</ecNumber>
    </recommendedName>
    <alternativeName>
        <fullName evidence="11">Alpha-IPM synthase</fullName>
    </alternativeName>
    <alternativeName>
        <fullName evidence="11">Alpha-isopropylmalate synthase</fullName>
    </alternativeName>
</protein>
<dbReference type="InterPro" id="IPR050073">
    <property type="entry name" value="2-IPM_HCS-like"/>
</dbReference>
<evidence type="ECO:0000256" key="4">
    <source>
        <dbReference type="ARBA" id="ARBA00018198"/>
    </source>
</evidence>
<dbReference type="InterPro" id="IPR002034">
    <property type="entry name" value="AIPM/Hcit_synth_CS"/>
</dbReference>
<dbReference type="PROSITE" id="PS50991">
    <property type="entry name" value="PYR_CT"/>
    <property type="match status" value="1"/>
</dbReference>
<dbReference type="InterPro" id="IPR054691">
    <property type="entry name" value="LeuA/HCS_post-cat"/>
</dbReference>
<dbReference type="RefSeq" id="WP_120515488.1">
    <property type="nucleotide sequence ID" value="NZ_QXZY01000003.1"/>
</dbReference>
<comment type="subunit">
    <text evidence="11">Homodimer.</text>
</comment>
<name>A0A3N4MG13_9BACT</name>
<keyword evidence="10 11" id="KW-0100">Branched-chain amino acid biosynthesis</keyword>
<dbReference type="Pfam" id="PF00682">
    <property type="entry name" value="HMGL-like"/>
    <property type="match status" value="1"/>
</dbReference>
<comment type="pathway">
    <text evidence="1 11">Amino-acid biosynthesis; L-leucine biosynthesis; L-leucine from 3-methyl-2-oxobutanoate: step 1/4.</text>
</comment>
<organism evidence="13 14">
    <name type="scientific">Chitinophaga barathri</name>
    <dbReference type="NCBI Taxonomy" id="1647451"/>
    <lineage>
        <taxon>Bacteria</taxon>
        <taxon>Pseudomonadati</taxon>
        <taxon>Bacteroidota</taxon>
        <taxon>Chitinophagia</taxon>
        <taxon>Chitinophagales</taxon>
        <taxon>Chitinophagaceae</taxon>
        <taxon>Chitinophaga</taxon>
    </lineage>
</organism>
<keyword evidence="5 11" id="KW-0432">Leucine biosynthesis</keyword>
<dbReference type="AlphaFoldDB" id="A0A3N4MG13"/>
<dbReference type="GO" id="GO:0005737">
    <property type="term" value="C:cytoplasm"/>
    <property type="evidence" value="ECO:0007669"/>
    <property type="project" value="UniProtKB-UniRule"/>
</dbReference>
<keyword evidence="7 11" id="KW-0808">Transferase</keyword>
<keyword evidence="9 11" id="KW-0464">Manganese</keyword>
<comment type="caution">
    <text evidence="13">The sequence shown here is derived from an EMBL/GenBank/DDBJ whole genome shotgun (WGS) entry which is preliminary data.</text>
</comment>
<dbReference type="GO" id="GO:0003985">
    <property type="term" value="F:acetyl-CoA C-acetyltransferase activity"/>
    <property type="evidence" value="ECO:0007669"/>
    <property type="project" value="UniProtKB-UniRule"/>
</dbReference>
<feature type="binding site" evidence="11">
    <location>
        <position position="203"/>
    </location>
    <ligand>
        <name>Mn(2+)</name>
        <dbReference type="ChEBI" id="CHEBI:29035"/>
    </ligand>
</feature>
<dbReference type="InterPro" id="IPR013785">
    <property type="entry name" value="Aldolase_TIM"/>
</dbReference>
<dbReference type="InterPro" id="IPR005671">
    <property type="entry name" value="LeuA_bact_synth"/>
</dbReference>
<dbReference type="PROSITE" id="PS00815">
    <property type="entry name" value="AIPM_HOMOCIT_SYNTH_1"/>
    <property type="match status" value="1"/>
</dbReference>
<evidence type="ECO:0000256" key="8">
    <source>
        <dbReference type="ARBA" id="ARBA00022723"/>
    </source>
</evidence>
<evidence type="ECO:0000256" key="9">
    <source>
        <dbReference type="ARBA" id="ARBA00023211"/>
    </source>
</evidence>
<evidence type="ECO:0000256" key="7">
    <source>
        <dbReference type="ARBA" id="ARBA00022679"/>
    </source>
</evidence>
<evidence type="ECO:0000313" key="14">
    <source>
        <dbReference type="Proteomes" id="UP000279089"/>
    </source>
</evidence>
<proteinExistence type="inferred from homology"/>
<sequence length="501" mass="54884">MDNNRVYVFDTTLRDGEQVPGCQLTTVEKIIVAKELEALGVDVIEAGFPISSPGDFQSVVEISKAVSEPVICALTRANTADIDAAAAALKYAKRKRIHTGIGSSDMHIKYKFNSTRENILERAVEAVKYARKFVDDIEFYAEDAGRADNEYLARMIEAVIAAGATVVNIPDTNGYCLPEQYGAKIKYLMDHVSNIDKAIISVHCHNDLGLATANTIAGVMNGARQVECTINGIGERAGNTSLEEVAMILKTHHALGYTTGINSKKIYEISNLVSNMMRMPVQPNKAIVGRNAFAHSSGIHQDGVLKHRENYEILNPEDIGLQSNSIILTARSGRHALKHHLERLGYKIDKINIDEVYARFLEMADTKKEITDHDLLVLMGDGNADHYDDKGIKVTLLQVVCGDPLRPMATVKLRINGEEKEASAAGNGPVNATINAIHAIIQDDITLDEFSIQAMRGGSEDVSKVNMRVHHAGKSYYGFGYSTDIVNASVHAYVDALNKIY</sequence>
<evidence type="ECO:0000313" key="13">
    <source>
        <dbReference type="EMBL" id="RPD42365.1"/>
    </source>
</evidence>
<comment type="catalytic activity">
    <reaction evidence="11">
        <text>3-methyl-2-oxobutanoate + acetyl-CoA + H2O = (2S)-2-isopropylmalate + CoA + H(+)</text>
        <dbReference type="Rhea" id="RHEA:21524"/>
        <dbReference type="ChEBI" id="CHEBI:1178"/>
        <dbReference type="ChEBI" id="CHEBI:11851"/>
        <dbReference type="ChEBI" id="CHEBI:15377"/>
        <dbReference type="ChEBI" id="CHEBI:15378"/>
        <dbReference type="ChEBI" id="CHEBI:57287"/>
        <dbReference type="ChEBI" id="CHEBI:57288"/>
        <dbReference type="EC" id="2.3.3.13"/>
    </reaction>
</comment>
<dbReference type="SMART" id="SM00917">
    <property type="entry name" value="LeuA_dimer"/>
    <property type="match status" value="1"/>
</dbReference>
<evidence type="ECO:0000259" key="12">
    <source>
        <dbReference type="PROSITE" id="PS50991"/>
    </source>
</evidence>
<dbReference type="OrthoDB" id="9804858at2"/>
<dbReference type="FunFam" id="1.10.238.260:FF:000001">
    <property type="entry name" value="2-isopropylmalate synthase"/>
    <property type="match status" value="1"/>
</dbReference>
<dbReference type="NCBIfam" id="NF002086">
    <property type="entry name" value="PRK00915.1-3"/>
    <property type="match status" value="1"/>
</dbReference>
<dbReference type="FunFam" id="3.20.20.70:FF:000010">
    <property type="entry name" value="2-isopropylmalate synthase"/>
    <property type="match status" value="1"/>
</dbReference>
<keyword evidence="11" id="KW-0963">Cytoplasm</keyword>
<dbReference type="PROSITE" id="PS00816">
    <property type="entry name" value="AIPM_HOMOCIT_SYNTH_2"/>
    <property type="match status" value="1"/>
</dbReference>
<feature type="region of interest" description="Regulatory domain" evidence="11">
    <location>
        <begin position="393"/>
        <end position="501"/>
    </location>
</feature>
<evidence type="ECO:0000256" key="6">
    <source>
        <dbReference type="ARBA" id="ARBA00022605"/>
    </source>
</evidence>
<dbReference type="EC" id="2.3.3.13" evidence="3 11"/>
<dbReference type="SUPFAM" id="SSF51569">
    <property type="entry name" value="Aldolase"/>
    <property type="match status" value="1"/>
</dbReference>
<feature type="binding site" evidence="11">
    <location>
        <position position="239"/>
    </location>
    <ligand>
        <name>Mn(2+)</name>
        <dbReference type="ChEBI" id="CHEBI:29035"/>
    </ligand>
</feature>
<comment type="function">
    <text evidence="11">Catalyzes the condensation of the acetyl group of acetyl-CoA with 3-methyl-2-oxobutanoate (2-ketoisovalerate) to form 3-carboxy-3-hydroxy-4-methylpentanoate (2-isopropylmalate).</text>
</comment>
<dbReference type="Gene3D" id="1.10.238.260">
    <property type="match status" value="1"/>
</dbReference>
<dbReference type="PANTHER" id="PTHR10277">
    <property type="entry name" value="HOMOCITRATE SYNTHASE-RELATED"/>
    <property type="match status" value="1"/>
</dbReference>
<dbReference type="InterPro" id="IPR000891">
    <property type="entry name" value="PYR_CT"/>
</dbReference>
<dbReference type="SUPFAM" id="SSF110921">
    <property type="entry name" value="2-isopropylmalate synthase LeuA, allosteric (dimerisation) domain"/>
    <property type="match status" value="1"/>
</dbReference>
<dbReference type="PANTHER" id="PTHR10277:SF9">
    <property type="entry name" value="2-ISOPROPYLMALATE SYNTHASE 1, CHLOROPLASTIC-RELATED"/>
    <property type="match status" value="1"/>
</dbReference>
<dbReference type="Gene3D" id="3.20.20.70">
    <property type="entry name" value="Aldolase class I"/>
    <property type="match status" value="1"/>
</dbReference>
<evidence type="ECO:0000256" key="10">
    <source>
        <dbReference type="ARBA" id="ARBA00023304"/>
    </source>
</evidence>
<evidence type="ECO:0000256" key="3">
    <source>
        <dbReference type="ARBA" id="ARBA00012973"/>
    </source>
</evidence>
<keyword evidence="6 11" id="KW-0028">Amino-acid biosynthesis</keyword>
<dbReference type="EMBL" id="RMBX01000002">
    <property type="protein sequence ID" value="RPD42365.1"/>
    <property type="molecule type" value="Genomic_DNA"/>
</dbReference>
<dbReference type="CDD" id="cd07940">
    <property type="entry name" value="DRE_TIM_IPMS"/>
    <property type="match status" value="1"/>
</dbReference>
<dbReference type="GO" id="GO:0030145">
    <property type="term" value="F:manganese ion binding"/>
    <property type="evidence" value="ECO:0007669"/>
    <property type="project" value="UniProtKB-UniRule"/>
</dbReference>
<keyword evidence="8 11" id="KW-0479">Metal-binding</keyword>
<feature type="domain" description="Pyruvate carboxyltransferase" evidence="12">
    <location>
        <begin position="6"/>
        <end position="267"/>
    </location>
</feature>
<evidence type="ECO:0000256" key="2">
    <source>
        <dbReference type="ARBA" id="ARBA00009396"/>
    </source>
</evidence>
<dbReference type="InterPro" id="IPR013709">
    <property type="entry name" value="2-isopropylmalate_synth_dimer"/>
</dbReference>
<dbReference type="InterPro" id="IPR036230">
    <property type="entry name" value="LeuA_allosteric_dom_sf"/>
</dbReference>
<dbReference type="HAMAP" id="MF_01025">
    <property type="entry name" value="LeuA_type1"/>
    <property type="match status" value="1"/>
</dbReference>
<dbReference type="Gene3D" id="3.30.160.270">
    <property type="match status" value="1"/>
</dbReference>
<dbReference type="Proteomes" id="UP000279089">
    <property type="component" value="Unassembled WGS sequence"/>
</dbReference>